<feature type="domain" description="DUF4142" evidence="2">
    <location>
        <begin position="34"/>
        <end position="170"/>
    </location>
</feature>
<gene>
    <name evidence="3" type="ORF">P3W24_01035</name>
</gene>
<evidence type="ECO:0000313" key="3">
    <source>
        <dbReference type="EMBL" id="MDF4023559.1"/>
    </source>
</evidence>
<evidence type="ECO:0000259" key="2">
    <source>
        <dbReference type="Pfam" id="PF13628"/>
    </source>
</evidence>
<evidence type="ECO:0000256" key="1">
    <source>
        <dbReference type="SAM" id="SignalP"/>
    </source>
</evidence>
<evidence type="ECO:0000313" key="4">
    <source>
        <dbReference type="Proteomes" id="UP001528850"/>
    </source>
</evidence>
<dbReference type="InterPro" id="IPR012347">
    <property type="entry name" value="Ferritin-like"/>
</dbReference>
<protein>
    <submittedName>
        <fullName evidence="3">DUF4142 domain-containing protein</fullName>
    </submittedName>
</protein>
<dbReference type="Gene3D" id="1.20.1260.10">
    <property type="match status" value="1"/>
</dbReference>
<comment type="caution">
    <text evidence="3">The sequence shown here is derived from an EMBL/GenBank/DDBJ whole genome shotgun (WGS) entry which is preliminary data.</text>
</comment>
<dbReference type="InterPro" id="IPR025419">
    <property type="entry name" value="DUF4142"/>
</dbReference>
<organism evidence="3 4">
    <name type="scientific">Luteibacter sahnii</name>
    <dbReference type="NCBI Taxonomy" id="3021977"/>
    <lineage>
        <taxon>Bacteria</taxon>
        <taxon>Pseudomonadati</taxon>
        <taxon>Pseudomonadota</taxon>
        <taxon>Gammaproteobacteria</taxon>
        <taxon>Lysobacterales</taxon>
        <taxon>Rhodanobacteraceae</taxon>
        <taxon>Luteibacter</taxon>
    </lineage>
</organism>
<accession>A0ABT6B617</accession>
<feature type="signal peptide" evidence="1">
    <location>
        <begin position="1"/>
        <end position="23"/>
    </location>
</feature>
<name>A0ABT6B617_9GAMM</name>
<proteinExistence type="predicted"/>
<keyword evidence="4" id="KW-1185">Reference proteome</keyword>
<dbReference type="EMBL" id="JARJJS010000001">
    <property type="protein sequence ID" value="MDF4023559.1"/>
    <property type="molecule type" value="Genomic_DNA"/>
</dbReference>
<sequence length="173" mass="18715">MSRALTPFIASLLIAVAPLAAHAQAKDTHGGTPTDAFFFKNAGMTGLGEVELSKLAVQRAQSSKVKAYAQKMVDEHSKVNDELATLKDGDKTYQRATQVAPETDKQIDALSRMSGSDFDKAYLKIMVADHEEAVAQFSAEIEKGSNEEMKAFAKKTLPSLKAHLQMAKSLSGR</sequence>
<dbReference type="PANTHER" id="PTHR38593:SF1">
    <property type="entry name" value="BLR2558 PROTEIN"/>
    <property type="match status" value="1"/>
</dbReference>
<feature type="chain" id="PRO_5046941399" evidence="1">
    <location>
        <begin position="24"/>
        <end position="173"/>
    </location>
</feature>
<dbReference type="PANTHER" id="PTHR38593">
    <property type="entry name" value="BLR2558 PROTEIN"/>
    <property type="match status" value="1"/>
</dbReference>
<reference evidence="3 4" key="1">
    <citation type="journal article" date="2024" name="Curr. Microbiol.">
        <title>Luteibacter sahnii sp. nov., A Novel Yellow-Colored Xanthomonadin Pigment Producing Probiotic Bacterium from Healthy Rice Seed Microbiome.</title>
        <authorList>
            <person name="Jaiswal G."/>
            <person name="Rana R."/>
            <person name="Nayak P.K."/>
            <person name="Chouhan R."/>
            <person name="Gandhi S.G."/>
            <person name="Patel H.K."/>
            <person name="Patil P.B."/>
        </authorList>
    </citation>
    <scope>NUCLEOTIDE SEQUENCE [LARGE SCALE GENOMIC DNA]</scope>
    <source>
        <strain evidence="3 4">PPL201</strain>
    </source>
</reference>
<keyword evidence="1" id="KW-0732">Signal</keyword>
<dbReference type="Pfam" id="PF13628">
    <property type="entry name" value="DUF4142"/>
    <property type="match status" value="1"/>
</dbReference>
<dbReference type="Proteomes" id="UP001528850">
    <property type="component" value="Unassembled WGS sequence"/>
</dbReference>